<keyword evidence="2 6" id="KW-0812">Transmembrane</keyword>
<dbReference type="InterPro" id="IPR011701">
    <property type="entry name" value="MFS"/>
</dbReference>
<comment type="subcellular location">
    <subcellularLocation>
        <location evidence="1">Membrane</location>
    </subcellularLocation>
</comment>
<dbReference type="InterPro" id="IPR020846">
    <property type="entry name" value="MFS_dom"/>
</dbReference>
<feature type="domain" description="Major facilitator superfamily (MFS) profile" evidence="7">
    <location>
        <begin position="2"/>
        <end position="381"/>
    </location>
</feature>
<keyword evidence="4 6" id="KW-0472">Membrane</keyword>
<dbReference type="RefSeq" id="WP_210682429.1">
    <property type="nucleotide sequence ID" value="NZ_JAGMWN010000005.1"/>
</dbReference>
<feature type="transmembrane region" description="Helical" evidence="6">
    <location>
        <begin position="356"/>
        <end position="375"/>
    </location>
</feature>
<sequence>MISVLVGFGALFVSLAILSLGNGLLPTLIAVRAAIEGFSAVELGLIAAAYFASFGIGCLAAVPLVRRVGHIRSFAVMAAVVASAATAHALSVDPWSWIVFRAVAGLGFAGLYVVIESWVNELSTNENRGRVLSVYRIVDLAAMTGGQYLLPLADPAGFELFSVVTILIALSLVPVGLTKGVQPGPVAASRVRILHFFKASPLAMVGCVVVGVTLGTFWGLAGKVAVDAGLDSTGVATFMASAIVGGAVLQLPVGRLSDFFDRRLVLTVASALAGVSGLVLAAVLILGATDWMLFAAVGFFGGLSMPIYSLCVAHMNDHLSAGDFVEAGAALLVAYAVGAVAGPVAAGALLPRFGPASLFIFTAAAHGLLVLYALYRMTRRAPVPAEEQADFVATERTTPQVFVLDPRSEADLDQPAEEDRGDDDDTVAPASPDDASPPDAP</sequence>
<dbReference type="Gene3D" id="1.20.1250.20">
    <property type="entry name" value="MFS general substrate transporter like domains"/>
    <property type="match status" value="2"/>
</dbReference>
<dbReference type="Pfam" id="PF07690">
    <property type="entry name" value="MFS_1"/>
    <property type="match status" value="1"/>
</dbReference>
<evidence type="ECO:0000313" key="9">
    <source>
        <dbReference type="Proteomes" id="UP000672602"/>
    </source>
</evidence>
<feature type="transmembrane region" description="Helical" evidence="6">
    <location>
        <begin position="199"/>
        <end position="221"/>
    </location>
</feature>
<dbReference type="GO" id="GO:0022857">
    <property type="term" value="F:transmembrane transporter activity"/>
    <property type="evidence" value="ECO:0007669"/>
    <property type="project" value="InterPro"/>
</dbReference>
<keyword evidence="3 6" id="KW-1133">Transmembrane helix</keyword>
<dbReference type="CDD" id="cd17477">
    <property type="entry name" value="MFS_YcaD_like"/>
    <property type="match status" value="1"/>
</dbReference>
<name>A0A8J7SNS6_9PROT</name>
<evidence type="ECO:0000313" key="8">
    <source>
        <dbReference type="EMBL" id="MBP5857856.1"/>
    </source>
</evidence>
<dbReference type="EMBL" id="JAGMWN010000005">
    <property type="protein sequence ID" value="MBP5857856.1"/>
    <property type="molecule type" value="Genomic_DNA"/>
</dbReference>
<feature type="transmembrane region" description="Helical" evidence="6">
    <location>
        <begin position="324"/>
        <end position="350"/>
    </location>
</feature>
<dbReference type="Pfam" id="PF00083">
    <property type="entry name" value="Sugar_tr"/>
    <property type="match status" value="1"/>
</dbReference>
<feature type="region of interest" description="Disordered" evidence="5">
    <location>
        <begin position="396"/>
        <end position="441"/>
    </location>
</feature>
<evidence type="ECO:0000256" key="2">
    <source>
        <dbReference type="ARBA" id="ARBA00022692"/>
    </source>
</evidence>
<keyword evidence="9" id="KW-1185">Reference proteome</keyword>
<evidence type="ECO:0000256" key="6">
    <source>
        <dbReference type="SAM" id="Phobius"/>
    </source>
</evidence>
<dbReference type="AlphaFoldDB" id="A0A8J7SNS6"/>
<protein>
    <submittedName>
        <fullName evidence="8">MFS transporter</fullName>
    </submittedName>
</protein>
<gene>
    <name evidence="8" type="ORF">KAJ83_12625</name>
</gene>
<feature type="transmembrane region" description="Helical" evidence="6">
    <location>
        <begin position="291"/>
        <end position="312"/>
    </location>
</feature>
<feature type="transmembrane region" description="Helical" evidence="6">
    <location>
        <begin position="98"/>
        <end position="119"/>
    </location>
</feature>
<feature type="transmembrane region" description="Helical" evidence="6">
    <location>
        <begin position="74"/>
        <end position="92"/>
    </location>
</feature>
<accession>A0A8J7SNS6</accession>
<dbReference type="InterPro" id="IPR005828">
    <property type="entry name" value="MFS_sugar_transport-like"/>
</dbReference>
<feature type="transmembrane region" description="Helical" evidence="6">
    <location>
        <begin position="233"/>
        <end position="252"/>
    </location>
</feature>
<evidence type="ECO:0000256" key="3">
    <source>
        <dbReference type="ARBA" id="ARBA00022989"/>
    </source>
</evidence>
<dbReference type="PANTHER" id="PTHR23521">
    <property type="entry name" value="TRANSPORTER MFS SUPERFAMILY"/>
    <property type="match status" value="1"/>
</dbReference>
<dbReference type="PANTHER" id="PTHR23521:SF3">
    <property type="entry name" value="MFS TRANSPORTER"/>
    <property type="match status" value="1"/>
</dbReference>
<evidence type="ECO:0000256" key="4">
    <source>
        <dbReference type="ARBA" id="ARBA00023136"/>
    </source>
</evidence>
<dbReference type="GO" id="GO:0005886">
    <property type="term" value="C:plasma membrane"/>
    <property type="evidence" value="ECO:0007669"/>
    <property type="project" value="TreeGrafter"/>
</dbReference>
<organism evidence="8 9">
    <name type="scientific">Marivibrio halodurans</name>
    <dbReference type="NCBI Taxonomy" id="2039722"/>
    <lineage>
        <taxon>Bacteria</taxon>
        <taxon>Pseudomonadati</taxon>
        <taxon>Pseudomonadota</taxon>
        <taxon>Alphaproteobacteria</taxon>
        <taxon>Rhodospirillales</taxon>
        <taxon>Rhodospirillaceae</taxon>
        <taxon>Marivibrio</taxon>
    </lineage>
</organism>
<dbReference type="PROSITE" id="PS50850">
    <property type="entry name" value="MFS"/>
    <property type="match status" value="1"/>
</dbReference>
<feature type="transmembrane region" description="Helical" evidence="6">
    <location>
        <begin position="131"/>
        <end position="150"/>
    </location>
</feature>
<evidence type="ECO:0000259" key="7">
    <source>
        <dbReference type="PROSITE" id="PS50850"/>
    </source>
</evidence>
<dbReference type="Proteomes" id="UP000672602">
    <property type="component" value="Unassembled WGS sequence"/>
</dbReference>
<feature type="transmembrane region" description="Helical" evidence="6">
    <location>
        <begin position="156"/>
        <end position="178"/>
    </location>
</feature>
<evidence type="ECO:0000256" key="5">
    <source>
        <dbReference type="SAM" id="MobiDB-lite"/>
    </source>
</evidence>
<proteinExistence type="predicted"/>
<comment type="caution">
    <text evidence="8">The sequence shown here is derived from an EMBL/GenBank/DDBJ whole genome shotgun (WGS) entry which is preliminary data.</text>
</comment>
<dbReference type="SUPFAM" id="SSF103473">
    <property type="entry name" value="MFS general substrate transporter"/>
    <property type="match status" value="1"/>
</dbReference>
<reference evidence="8" key="1">
    <citation type="submission" date="2021-04" db="EMBL/GenBank/DDBJ databases">
        <authorList>
            <person name="Zhang D.-C."/>
        </authorList>
    </citation>
    <scope>NUCLEOTIDE SEQUENCE</scope>
    <source>
        <strain evidence="8">CGMCC 1.15697</strain>
    </source>
</reference>
<dbReference type="InterPro" id="IPR036259">
    <property type="entry name" value="MFS_trans_sf"/>
</dbReference>
<evidence type="ECO:0000256" key="1">
    <source>
        <dbReference type="ARBA" id="ARBA00004370"/>
    </source>
</evidence>
<feature type="transmembrane region" description="Helical" evidence="6">
    <location>
        <begin position="43"/>
        <end position="62"/>
    </location>
</feature>
<feature type="compositionally biased region" description="Acidic residues" evidence="5">
    <location>
        <begin position="411"/>
        <end position="426"/>
    </location>
</feature>
<dbReference type="InterPro" id="IPR047200">
    <property type="entry name" value="MFS_YcaD-like"/>
</dbReference>
<feature type="transmembrane region" description="Helical" evidence="6">
    <location>
        <begin position="264"/>
        <end position="285"/>
    </location>
</feature>